<dbReference type="Pfam" id="PF25183">
    <property type="entry name" value="OMP_b-brl_4"/>
    <property type="match status" value="2"/>
</dbReference>
<keyword evidence="2" id="KW-0472">Membrane</keyword>
<dbReference type="Gene3D" id="2.60.40.1120">
    <property type="entry name" value="Carboxypeptidase-like, regulatory domain"/>
    <property type="match status" value="1"/>
</dbReference>
<evidence type="ECO:0000313" key="6">
    <source>
        <dbReference type="EMBL" id="AXJ02384.1"/>
    </source>
</evidence>
<keyword evidence="6" id="KW-0645">Protease</keyword>
<dbReference type="Pfam" id="PF13620">
    <property type="entry name" value="CarboxypepD_reg"/>
    <property type="match status" value="1"/>
</dbReference>
<keyword evidence="6" id="KW-0378">Hydrolase</keyword>
<keyword evidence="7" id="KW-1185">Reference proteome</keyword>
<evidence type="ECO:0000259" key="5">
    <source>
        <dbReference type="Pfam" id="PF25183"/>
    </source>
</evidence>
<dbReference type="InterPro" id="IPR008969">
    <property type="entry name" value="CarboxyPept-like_regulatory"/>
</dbReference>
<protein>
    <submittedName>
        <fullName evidence="6">Carboxypeptidase regulatory-like domain-containing protein</fullName>
    </submittedName>
</protein>
<dbReference type="SUPFAM" id="SSF49464">
    <property type="entry name" value="Carboxypeptidase regulatory domain-like"/>
    <property type="match status" value="1"/>
</dbReference>
<accession>A0A345UPI2</accession>
<name>A0A345UPI2_9BACT</name>
<reference evidence="6 7" key="1">
    <citation type="submission" date="2018-03" db="EMBL/GenBank/DDBJ databases">
        <title>Phenotypic and genomic properties of Cyclonatronum proteinivorum gen. nov., sp. nov., a haloalkaliphilic bacteroidete from soda lakes possessing Na+-translocating rhodopsin.</title>
        <authorList>
            <person name="Toshchakov S.V."/>
            <person name="Korzhenkov A."/>
            <person name="Samarov N.I."/>
            <person name="Kublanov I.V."/>
            <person name="Muntyan M.S."/>
            <person name="Sorokin D.Y."/>
        </authorList>
    </citation>
    <scope>NUCLEOTIDE SEQUENCE [LARGE SCALE GENOMIC DNA]</scope>
    <source>
        <strain evidence="6 7">Omega</strain>
    </source>
</reference>
<feature type="signal peptide" evidence="4">
    <location>
        <begin position="1"/>
        <end position="20"/>
    </location>
</feature>
<feature type="chain" id="PRO_5016806298" evidence="4">
    <location>
        <begin position="21"/>
        <end position="1099"/>
    </location>
</feature>
<evidence type="ECO:0000256" key="1">
    <source>
        <dbReference type="ARBA" id="ARBA00004442"/>
    </source>
</evidence>
<dbReference type="SUPFAM" id="SSF56935">
    <property type="entry name" value="Porins"/>
    <property type="match status" value="1"/>
</dbReference>
<dbReference type="GO" id="GO:0004180">
    <property type="term" value="F:carboxypeptidase activity"/>
    <property type="evidence" value="ECO:0007669"/>
    <property type="project" value="UniProtKB-KW"/>
</dbReference>
<proteinExistence type="predicted"/>
<dbReference type="Gene3D" id="2.40.170.20">
    <property type="entry name" value="TonB-dependent receptor, beta-barrel domain"/>
    <property type="match status" value="1"/>
</dbReference>
<organism evidence="6 7">
    <name type="scientific">Cyclonatronum proteinivorum</name>
    <dbReference type="NCBI Taxonomy" id="1457365"/>
    <lineage>
        <taxon>Bacteria</taxon>
        <taxon>Pseudomonadati</taxon>
        <taxon>Balneolota</taxon>
        <taxon>Balneolia</taxon>
        <taxon>Balneolales</taxon>
        <taxon>Cyclonatronaceae</taxon>
        <taxon>Cyclonatronum</taxon>
    </lineage>
</organism>
<keyword evidence="6" id="KW-0121">Carboxypeptidase</keyword>
<dbReference type="EMBL" id="CP027806">
    <property type="protein sequence ID" value="AXJ02384.1"/>
    <property type="molecule type" value="Genomic_DNA"/>
</dbReference>
<dbReference type="KEGG" id="cprv:CYPRO_3150"/>
<gene>
    <name evidence="6" type="ORF">CYPRO_3150</name>
</gene>
<evidence type="ECO:0000313" key="7">
    <source>
        <dbReference type="Proteomes" id="UP000254808"/>
    </source>
</evidence>
<evidence type="ECO:0000256" key="3">
    <source>
        <dbReference type="ARBA" id="ARBA00023237"/>
    </source>
</evidence>
<feature type="domain" description="TonB-dependent transporter Oar-like beta-barrel" evidence="5">
    <location>
        <begin position="235"/>
        <end position="299"/>
    </location>
</feature>
<keyword evidence="3" id="KW-0998">Cell outer membrane</keyword>
<sequence>MNMKSFILSVFCLLMIPALAIGQGVTTSTLTGVVTDDTGETLPGANVTAVHVPSGTTFGTTTLMDGSYRISNMRVGGPYTIRISFVGFRTFVVEDVFLRLGETYVQNAELSSEDIELEEFVVTALGDRIFNQERTGASTNVTSDRIASVPTITRSINDLTKLTPQSSGTSFAGRDNRFNNYTIDGNVYNNNFGLGNAQFAAGNPISLDVIEEVQINLAPYDVRQGGFTGANVNAITRSGTNQFRGTGYVFYRNQDFLGTQIGDNEINVEDTFTRTIGASVGGPIIQDRLFFFFNAELEEADNPGDNRLALRPGQTPDGAQITRVPVEQAQFVRDSIRDIYGFDPGRFEDIAFANEALRINARLDFNINQQHRAMVRFNLFDSFVDNFVNGNSIRGFPGSERFRNTNRFGPEALTFRNTHYSTDATVTSIVAELNSSFGNNLANSFRVGNTWSTPQQRSVPGGDVFPMIEIFEPEGGNPNVYYMALGNELFTVGNLLENDTFNIENTLTYFTGRNTITAGASFEYMTFANAFNPVWNSWYRYATYDDFVRSVIEGDTSVRPSHFAIGYTFDVDNPTVLPLDEVSFAQVGLYLQNEFQVNQNLKVTAGLRVDLPFYPIDAPRNEAVEALNLSIPNPRGGANIEPDVSAFPGVNPLWSPRLGFNYDVFGDRSTQVRGGTGLFSGRLPFVWISNQLNANGVTRGQRGYFADDWGTGNAPEWQGFQADPNVYRPDPATLDAEIPSQINLTADDFRLPQVWRTNIAVDQRLPFDMVGTFEFIYSQDYNSPLAVNLANQPTGESVNVAGNAYNTYTQQLPGATGSDLREVYYLTNINKGNYTSVNLGLEKTWDIGLFTSFNYTWSRARDYGLIGGSQAQSLWPDVVFDNRNDPEIGYSRFDTPNRIVAQATYSTNMFTAQFPTNISLIYVGGDQGRYSYTYAGSFGDGSGIRLMYVPRNFEESQLVDLVDGDGNVQLTAAQQWEILDAFIEQDDYLSSNRGSVTERNGAKLPWLHRFDVRVSQDVRFQSHRLQLTFDVLNVGNLLNNTWGVARVPVERNPMVFTGADANGNAQFNIANENLRESFRDNISIASTWSAQVGVRYLFN</sequence>
<dbReference type="GO" id="GO:0009279">
    <property type="term" value="C:cell outer membrane"/>
    <property type="evidence" value="ECO:0007669"/>
    <property type="project" value="UniProtKB-SubCell"/>
</dbReference>
<keyword evidence="4" id="KW-0732">Signal</keyword>
<feature type="domain" description="TonB-dependent transporter Oar-like beta-barrel" evidence="5">
    <location>
        <begin position="359"/>
        <end position="1038"/>
    </location>
</feature>
<evidence type="ECO:0000256" key="2">
    <source>
        <dbReference type="ARBA" id="ARBA00023136"/>
    </source>
</evidence>
<comment type="subcellular location">
    <subcellularLocation>
        <location evidence="1">Cell outer membrane</location>
    </subcellularLocation>
</comment>
<dbReference type="OrthoDB" id="9768147at2"/>
<dbReference type="AlphaFoldDB" id="A0A345UPI2"/>
<dbReference type="InterPro" id="IPR057601">
    <property type="entry name" value="Oar-like_b-barrel"/>
</dbReference>
<dbReference type="InterPro" id="IPR036942">
    <property type="entry name" value="Beta-barrel_TonB_sf"/>
</dbReference>
<evidence type="ECO:0000256" key="4">
    <source>
        <dbReference type="SAM" id="SignalP"/>
    </source>
</evidence>
<dbReference type="Proteomes" id="UP000254808">
    <property type="component" value="Chromosome"/>
</dbReference>